<sequence length="304" mass="34331">MRRMRTAPTHLGTSQNIYDSADFFGEYSKYPRAQNGLEGASEWPLLKALLPKDLTGVAVLDLGCGDGWFSRWALDQGAASVLGLDASKNMLDRARELTTDESRGCIEFRQVDMQNLSLEESAFDLIFSGLALHYPANLDEILQELHRSLRPGGAFVFSVEHPVFTAPRNPGFNRDQLTGRTYWPLNDYFDEGSRSVSWLGARVRKQHHMVETWIGGVLSAGFGLVGLHEWGATDEEARKHPNWPEGVSPRFMIISTRKTFKSTTLSRVATMKRSNLRRAVSWARRGVLLSRRLRMKSAWRSIES</sequence>
<evidence type="ECO:0000256" key="3">
    <source>
        <dbReference type="ARBA" id="ARBA00022691"/>
    </source>
</evidence>
<dbReference type="AlphaFoldDB" id="A0A1J7J7X6"/>
<evidence type="ECO:0000313" key="6">
    <source>
        <dbReference type="Proteomes" id="UP000182658"/>
    </source>
</evidence>
<evidence type="ECO:0000256" key="1">
    <source>
        <dbReference type="ARBA" id="ARBA00022603"/>
    </source>
</evidence>
<keyword evidence="3" id="KW-0949">S-adenosyl-L-methionine</keyword>
<keyword evidence="1 5" id="KW-0489">Methyltransferase</keyword>
<name>A0A1J7J7X6_9PEZI</name>
<evidence type="ECO:0000256" key="2">
    <source>
        <dbReference type="ARBA" id="ARBA00022679"/>
    </source>
</evidence>
<dbReference type="Proteomes" id="UP000182658">
    <property type="component" value="Unassembled WGS sequence"/>
</dbReference>
<dbReference type="PANTHER" id="PTHR43464">
    <property type="entry name" value="METHYLTRANSFERASE"/>
    <property type="match status" value="1"/>
</dbReference>
<feature type="domain" description="Methyltransferase type 11" evidence="4">
    <location>
        <begin position="60"/>
        <end position="157"/>
    </location>
</feature>
<reference evidence="5 6" key="1">
    <citation type="submission" date="2016-10" db="EMBL/GenBank/DDBJ databases">
        <title>Draft genome sequence of Coniochaeta ligniaria NRRL30616, a lignocellulolytic fungus for bioabatement of inhibitors in plant biomass hydrolysates.</title>
        <authorList>
            <consortium name="DOE Joint Genome Institute"/>
            <person name="Jimenez D.J."/>
            <person name="Hector R.E."/>
            <person name="Riley R."/>
            <person name="Sun H."/>
            <person name="Grigoriev I.V."/>
            <person name="Van Elsas J.D."/>
            <person name="Nichols N.N."/>
        </authorList>
    </citation>
    <scope>NUCLEOTIDE SEQUENCE [LARGE SCALE GENOMIC DNA]</scope>
    <source>
        <strain evidence="5 6">NRRL 30616</strain>
    </source>
</reference>
<dbReference type="GO" id="GO:0032259">
    <property type="term" value="P:methylation"/>
    <property type="evidence" value="ECO:0007669"/>
    <property type="project" value="UniProtKB-KW"/>
</dbReference>
<dbReference type="EMBL" id="KV875102">
    <property type="protein sequence ID" value="OIW25276.1"/>
    <property type="molecule type" value="Genomic_DNA"/>
</dbReference>
<accession>A0A1J7J7X6</accession>
<proteinExistence type="predicted"/>
<dbReference type="Gene3D" id="3.40.50.150">
    <property type="entry name" value="Vaccinia Virus protein VP39"/>
    <property type="match status" value="1"/>
</dbReference>
<keyword evidence="2" id="KW-0808">Transferase</keyword>
<dbReference type="GO" id="GO:0008757">
    <property type="term" value="F:S-adenosylmethionine-dependent methyltransferase activity"/>
    <property type="evidence" value="ECO:0007669"/>
    <property type="project" value="InterPro"/>
</dbReference>
<dbReference type="PANTHER" id="PTHR43464:SF19">
    <property type="entry name" value="UBIQUINONE BIOSYNTHESIS O-METHYLTRANSFERASE, MITOCHONDRIAL"/>
    <property type="match status" value="1"/>
</dbReference>
<dbReference type="Pfam" id="PF08241">
    <property type="entry name" value="Methyltransf_11"/>
    <property type="match status" value="1"/>
</dbReference>
<dbReference type="InterPro" id="IPR013216">
    <property type="entry name" value="Methyltransf_11"/>
</dbReference>
<dbReference type="InParanoid" id="A0A1J7J7X6"/>
<dbReference type="SUPFAM" id="SSF53335">
    <property type="entry name" value="S-adenosyl-L-methionine-dependent methyltransferases"/>
    <property type="match status" value="1"/>
</dbReference>
<gene>
    <name evidence="5" type="ORF">CONLIGDRAFT_87054</name>
</gene>
<dbReference type="CDD" id="cd02440">
    <property type="entry name" value="AdoMet_MTases"/>
    <property type="match status" value="1"/>
</dbReference>
<keyword evidence="6" id="KW-1185">Reference proteome</keyword>
<protein>
    <submittedName>
        <fullName evidence="5">Methylase</fullName>
    </submittedName>
</protein>
<dbReference type="OrthoDB" id="66144at2759"/>
<organism evidence="5 6">
    <name type="scientific">Coniochaeta ligniaria NRRL 30616</name>
    <dbReference type="NCBI Taxonomy" id="1408157"/>
    <lineage>
        <taxon>Eukaryota</taxon>
        <taxon>Fungi</taxon>
        <taxon>Dikarya</taxon>
        <taxon>Ascomycota</taxon>
        <taxon>Pezizomycotina</taxon>
        <taxon>Sordariomycetes</taxon>
        <taxon>Sordariomycetidae</taxon>
        <taxon>Coniochaetales</taxon>
        <taxon>Coniochaetaceae</taxon>
        <taxon>Coniochaeta</taxon>
    </lineage>
</organism>
<dbReference type="InterPro" id="IPR029063">
    <property type="entry name" value="SAM-dependent_MTases_sf"/>
</dbReference>
<evidence type="ECO:0000259" key="4">
    <source>
        <dbReference type="Pfam" id="PF08241"/>
    </source>
</evidence>
<evidence type="ECO:0000313" key="5">
    <source>
        <dbReference type="EMBL" id="OIW25276.1"/>
    </source>
</evidence>
<dbReference type="STRING" id="1408157.A0A1J7J7X6"/>